<gene>
    <name evidence="1" type="ORF">BpHYR1_043952</name>
</gene>
<name>A0A3M7P2D7_BRAPC</name>
<accession>A0A3M7P2D7</accession>
<evidence type="ECO:0000313" key="1">
    <source>
        <dbReference type="EMBL" id="RMZ93241.1"/>
    </source>
</evidence>
<sequence>MILEIRGQEVKTKSTIPSEIRGFICIFKSENVVIASFPLGLGRHLVH</sequence>
<keyword evidence="2" id="KW-1185">Reference proteome</keyword>
<proteinExistence type="predicted"/>
<organism evidence="1 2">
    <name type="scientific">Brachionus plicatilis</name>
    <name type="common">Marine rotifer</name>
    <name type="synonym">Brachionus muelleri</name>
    <dbReference type="NCBI Taxonomy" id="10195"/>
    <lineage>
        <taxon>Eukaryota</taxon>
        <taxon>Metazoa</taxon>
        <taxon>Spiralia</taxon>
        <taxon>Gnathifera</taxon>
        <taxon>Rotifera</taxon>
        <taxon>Eurotatoria</taxon>
        <taxon>Monogononta</taxon>
        <taxon>Pseudotrocha</taxon>
        <taxon>Ploima</taxon>
        <taxon>Brachionidae</taxon>
        <taxon>Brachionus</taxon>
    </lineage>
</organism>
<protein>
    <submittedName>
        <fullName evidence="1">Uncharacterized protein</fullName>
    </submittedName>
</protein>
<evidence type="ECO:0000313" key="2">
    <source>
        <dbReference type="Proteomes" id="UP000276133"/>
    </source>
</evidence>
<dbReference type="Proteomes" id="UP000276133">
    <property type="component" value="Unassembled WGS sequence"/>
</dbReference>
<dbReference type="AlphaFoldDB" id="A0A3M7P2D7"/>
<comment type="caution">
    <text evidence="1">The sequence shown here is derived from an EMBL/GenBank/DDBJ whole genome shotgun (WGS) entry which is preliminary data.</text>
</comment>
<dbReference type="EMBL" id="REGN01013969">
    <property type="protein sequence ID" value="RMZ93241.1"/>
    <property type="molecule type" value="Genomic_DNA"/>
</dbReference>
<reference evidence="1 2" key="1">
    <citation type="journal article" date="2018" name="Sci. Rep.">
        <title>Genomic signatures of local adaptation to the degree of environmental predictability in rotifers.</title>
        <authorList>
            <person name="Franch-Gras L."/>
            <person name="Hahn C."/>
            <person name="Garcia-Roger E.M."/>
            <person name="Carmona M.J."/>
            <person name="Serra M."/>
            <person name="Gomez A."/>
        </authorList>
    </citation>
    <scope>NUCLEOTIDE SEQUENCE [LARGE SCALE GENOMIC DNA]</scope>
    <source>
        <strain evidence="1">HYR1</strain>
    </source>
</reference>